<dbReference type="InterPro" id="IPR039357">
    <property type="entry name" value="SRD5A/TECR"/>
</dbReference>
<organism evidence="8 9">
    <name type="scientific">Circinella minor</name>
    <dbReference type="NCBI Taxonomy" id="1195481"/>
    <lineage>
        <taxon>Eukaryota</taxon>
        <taxon>Fungi</taxon>
        <taxon>Fungi incertae sedis</taxon>
        <taxon>Mucoromycota</taxon>
        <taxon>Mucoromycotina</taxon>
        <taxon>Mucoromycetes</taxon>
        <taxon>Mucorales</taxon>
        <taxon>Lichtheimiaceae</taxon>
        <taxon>Circinella</taxon>
    </lineage>
</organism>
<dbReference type="OrthoDB" id="5788137at2759"/>
<name>A0A8H7VP45_9FUNG</name>
<evidence type="ECO:0000256" key="4">
    <source>
        <dbReference type="ARBA" id="ARBA00022989"/>
    </source>
</evidence>
<keyword evidence="4 6" id="KW-1133">Transmembrane helix</keyword>
<evidence type="ECO:0000256" key="6">
    <source>
        <dbReference type="SAM" id="Phobius"/>
    </source>
</evidence>
<gene>
    <name evidence="8" type="ORF">INT45_002078</name>
</gene>
<evidence type="ECO:0000313" key="8">
    <source>
        <dbReference type="EMBL" id="KAG2227840.1"/>
    </source>
</evidence>
<comment type="similarity">
    <text evidence="2">Belongs to the steroid 5-alpha reductase family.</text>
</comment>
<evidence type="ECO:0000256" key="2">
    <source>
        <dbReference type="ARBA" id="ARBA00007742"/>
    </source>
</evidence>
<feature type="transmembrane region" description="Helical" evidence="6">
    <location>
        <begin position="55"/>
        <end position="74"/>
    </location>
</feature>
<feature type="transmembrane region" description="Helical" evidence="6">
    <location>
        <begin position="14"/>
        <end position="34"/>
    </location>
</feature>
<dbReference type="GO" id="GO:0016627">
    <property type="term" value="F:oxidoreductase activity, acting on the CH-CH group of donors"/>
    <property type="evidence" value="ECO:0007669"/>
    <property type="project" value="InterPro"/>
</dbReference>
<proteinExistence type="inferred from homology"/>
<keyword evidence="3 6" id="KW-0812">Transmembrane</keyword>
<dbReference type="Proteomes" id="UP000646827">
    <property type="component" value="Unassembled WGS sequence"/>
</dbReference>
<dbReference type="AlphaFoldDB" id="A0A8H7VP45"/>
<comment type="subcellular location">
    <subcellularLocation>
        <location evidence="1">Membrane</location>
        <topology evidence="1">Multi-pass membrane protein</topology>
    </subcellularLocation>
</comment>
<feature type="transmembrane region" description="Helical" evidence="6">
    <location>
        <begin position="117"/>
        <end position="135"/>
    </location>
</feature>
<dbReference type="PROSITE" id="PS50244">
    <property type="entry name" value="S5A_REDUCTASE"/>
    <property type="match status" value="1"/>
</dbReference>
<accession>A0A8H7VP45</accession>
<feature type="transmembrane region" description="Helical" evidence="6">
    <location>
        <begin position="219"/>
        <end position="244"/>
    </location>
</feature>
<dbReference type="GO" id="GO:0016020">
    <property type="term" value="C:membrane"/>
    <property type="evidence" value="ECO:0007669"/>
    <property type="project" value="UniProtKB-SubCell"/>
</dbReference>
<keyword evidence="5 6" id="KW-0472">Membrane</keyword>
<evidence type="ECO:0000259" key="7">
    <source>
        <dbReference type="Pfam" id="PF02544"/>
    </source>
</evidence>
<protein>
    <recommendedName>
        <fullName evidence="7">3-oxo-5-alpha-steroid 4-dehydrogenase C-terminal domain-containing protein</fullName>
    </recommendedName>
</protein>
<dbReference type="PANTHER" id="PTHR10556">
    <property type="entry name" value="3-OXO-5-ALPHA-STEROID 4-DEHYDROGENASE"/>
    <property type="match status" value="1"/>
</dbReference>
<dbReference type="InterPro" id="IPR001104">
    <property type="entry name" value="3-oxo-5_a-steroid_4-DH_C"/>
</dbReference>
<evidence type="ECO:0000256" key="5">
    <source>
        <dbReference type="ARBA" id="ARBA00023136"/>
    </source>
</evidence>
<dbReference type="EMBL" id="JAEPRB010000004">
    <property type="protein sequence ID" value="KAG2227840.1"/>
    <property type="molecule type" value="Genomic_DNA"/>
</dbReference>
<dbReference type="GO" id="GO:0006629">
    <property type="term" value="P:lipid metabolic process"/>
    <property type="evidence" value="ECO:0007669"/>
    <property type="project" value="InterPro"/>
</dbReference>
<reference evidence="8 9" key="1">
    <citation type="submission" date="2020-12" db="EMBL/GenBank/DDBJ databases">
        <title>Metabolic potential, ecology and presence of endohyphal bacteria is reflected in genomic diversity of Mucoromycotina.</title>
        <authorList>
            <person name="Muszewska A."/>
            <person name="Okrasinska A."/>
            <person name="Steczkiewicz K."/>
            <person name="Drgas O."/>
            <person name="Orlowska M."/>
            <person name="Perlinska-Lenart U."/>
            <person name="Aleksandrzak-Piekarczyk T."/>
            <person name="Szatraj K."/>
            <person name="Zielenkiewicz U."/>
            <person name="Pilsyk S."/>
            <person name="Malc E."/>
            <person name="Mieczkowski P."/>
            <person name="Kruszewska J.S."/>
            <person name="Biernat P."/>
            <person name="Pawlowska J."/>
        </authorList>
    </citation>
    <scope>NUCLEOTIDE SEQUENCE [LARGE SCALE GENOMIC DNA]</scope>
    <source>
        <strain evidence="8 9">CBS 142.35</strain>
    </source>
</reference>
<evidence type="ECO:0000256" key="3">
    <source>
        <dbReference type="ARBA" id="ARBA00022692"/>
    </source>
</evidence>
<dbReference type="PANTHER" id="PTHR10556:SF35">
    <property type="entry name" value="3-OXO-5-ALPHA-STEROID 4-DEHYDROGENASE FAMILY PROTEIN"/>
    <property type="match status" value="1"/>
</dbReference>
<feature type="transmembrane region" description="Helical" evidence="6">
    <location>
        <begin position="147"/>
        <end position="167"/>
    </location>
</feature>
<comment type="caution">
    <text evidence="8">The sequence shown here is derived from an EMBL/GenBank/DDBJ whole genome shotgun (WGS) entry which is preliminary data.</text>
</comment>
<sequence>MGFTLWPGVYVPDWNLLTGGATLYGAIMGLTSILTEKETPMAYSKFGSIAGISQLPSQIGMFVIYIPSVVVAILNRNASDVTRFQIVNAVTFVHFMKRVLEVAFVHVYSGNTDLKTSVTIAATYATTAALNLAVVRRLPASTFTQGFYVAGLACFIIGELVNGYHHILLRRLRTKATKETSKVNESKEIKEKKKQYFLPRGGLFDYAVTPHYAAEQLSFLGIMLLSQNTASMSVLSFPFIYLTIRSKSTYEWYKGRLSDDEKKELQTRKKLIPGIW</sequence>
<dbReference type="Pfam" id="PF02544">
    <property type="entry name" value="Steroid_dh"/>
    <property type="match status" value="1"/>
</dbReference>
<evidence type="ECO:0000313" key="9">
    <source>
        <dbReference type="Proteomes" id="UP000646827"/>
    </source>
</evidence>
<feature type="domain" description="3-oxo-5-alpha-steroid 4-dehydrogenase C-terminal" evidence="7">
    <location>
        <begin position="140"/>
        <end position="276"/>
    </location>
</feature>
<keyword evidence="9" id="KW-1185">Reference proteome</keyword>
<evidence type="ECO:0000256" key="1">
    <source>
        <dbReference type="ARBA" id="ARBA00004141"/>
    </source>
</evidence>